<organism evidence="2 3">
    <name type="scientific">Luteibacter rhizovicinus</name>
    <dbReference type="NCBI Taxonomy" id="242606"/>
    <lineage>
        <taxon>Bacteria</taxon>
        <taxon>Pseudomonadati</taxon>
        <taxon>Pseudomonadota</taxon>
        <taxon>Gammaproteobacteria</taxon>
        <taxon>Lysobacterales</taxon>
        <taxon>Rhodanobacteraceae</taxon>
        <taxon>Luteibacter</taxon>
    </lineage>
</organism>
<name>A0A4R3YKV3_9GAMM</name>
<feature type="transmembrane region" description="Helical" evidence="1">
    <location>
        <begin position="100"/>
        <end position="117"/>
    </location>
</feature>
<dbReference type="OrthoDB" id="5942017at2"/>
<keyword evidence="1" id="KW-1133">Transmembrane helix</keyword>
<keyword evidence="1" id="KW-0812">Transmembrane</keyword>
<accession>A0A4R3YKV3</accession>
<protein>
    <submittedName>
        <fullName evidence="2">Uncharacterized protein</fullName>
    </submittedName>
</protein>
<dbReference type="Proteomes" id="UP000295645">
    <property type="component" value="Unassembled WGS sequence"/>
</dbReference>
<keyword evidence="3" id="KW-1185">Reference proteome</keyword>
<dbReference type="RefSeq" id="WP_132144736.1">
    <property type="nucleotide sequence ID" value="NZ_SMCS01000005.1"/>
</dbReference>
<keyword evidence="1" id="KW-0472">Membrane</keyword>
<proteinExistence type="predicted"/>
<feature type="transmembrane region" description="Helical" evidence="1">
    <location>
        <begin position="267"/>
        <end position="287"/>
    </location>
</feature>
<feature type="transmembrane region" description="Helical" evidence="1">
    <location>
        <begin position="236"/>
        <end position="255"/>
    </location>
</feature>
<evidence type="ECO:0000313" key="3">
    <source>
        <dbReference type="Proteomes" id="UP000295645"/>
    </source>
</evidence>
<reference evidence="2 3" key="1">
    <citation type="submission" date="2019-03" db="EMBL/GenBank/DDBJ databases">
        <title>Above-ground endophytic microbial communities from plants in different locations in the United States.</title>
        <authorList>
            <person name="Frank C."/>
        </authorList>
    </citation>
    <scope>NUCLEOTIDE SEQUENCE [LARGE SCALE GENOMIC DNA]</scope>
    <source>
        <strain evidence="2 3">LP_13_YM</strain>
    </source>
</reference>
<evidence type="ECO:0000256" key="1">
    <source>
        <dbReference type="SAM" id="Phobius"/>
    </source>
</evidence>
<dbReference type="AlphaFoldDB" id="A0A4R3YKV3"/>
<feature type="transmembrane region" description="Helical" evidence="1">
    <location>
        <begin position="193"/>
        <end position="216"/>
    </location>
</feature>
<gene>
    <name evidence="2" type="ORF">EC912_10517</name>
</gene>
<comment type="caution">
    <text evidence="2">The sequence shown here is derived from an EMBL/GenBank/DDBJ whole genome shotgun (WGS) entry which is preliminary data.</text>
</comment>
<dbReference type="EMBL" id="SMCS01000005">
    <property type="protein sequence ID" value="TCV93157.1"/>
    <property type="molecule type" value="Genomic_DNA"/>
</dbReference>
<feature type="transmembrane region" description="Helical" evidence="1">
    <location>
        <begin position="293"/>
        <end position="312"/>
    </location>
</feature>
<feature type="transmembrane region" description="Helical" evidence="1">
    <location>
        <begin position="129"/>
        <end position="150"/>
    </location>
</feature>
<evidence type="ECO:0000313" key="2">
    <source>
        <dbReference type="EMBL" id="TCV93157.1"/>
    </source>
</evidence>
<sequence>MFQLLKEAWLGSPPIKFESAFGMNESVERLKAATSRWGTGLFSVSKERAVGTVTESRVSLYRVIPMVNNSFKPIFVGRFEHDASGVVLVGRFGMHWSVKIFLAIWMGICAFGTAASLSSSTSTLNGGVLSLSGLGMLAFGIALMWFGAWLSRNDPVWLGDLIGKALGAEKSSVTTTSGQVLAAKASADGASRFIRLATAGLSFTGLLVCASAITGILSYQGGTRGEIITHYTDVRLRFMAGVYGVFLLAMAFGVYRRSLFAWRMGFVVFASAAAFQPFFLLTMGGFGGEWTPVAIMGFFSVVVLFVWGRWWYAQREHFLE</sequence>